<sequence length="86" mass="9433">MKSTFEDKLADIMIGEAVTALLDEDLPISLATLTERLRAAIEGENDEDRVRAGLSAIEEVRREMKARAEQKDAACAHGGLQPVMIH</sequence>
<comment type="caution">
    <text evidence="1">The sequence shown here is derived from an EMBL/GenBank/DDBJ whole genome shotgun (WGS) entry which is preliminary data.</text>
</comment>
<dbReference type="EMBL" id="PIQI01000015">
    <property type="protein sequence ID" value="PJZ05546.1"/>
    <property type="molecule type" value="Genomic_DNA"/>
</dbReference>
<organism evidence="1 2">
    <name type="scientific">Pantoea rodasii</name>
    <dbReference type="NCBI Taxonomy" id="1076549"/>
    <lineage>
        <taxon>Bacteria</taxon>
        <taxon>Pseudomonadati</taxon>
        <taxon>Pseudomonadota</taxon>
        <taxon>Gammaproteobacteria</taxon>
        <taxon>Enterobacterales</taxon>
        <taxon>Erwiniaceae</taxon>
        <taxon>Pantoea</taxon>
    </lineage>
</organism>
<name>A0A2M9WDD4_9GAMM</name>
<dbReference type="RefSeq" id="WP_100701721.1">
    <property type="nucleotide sequence ID" value="NZ_MLFP01000023.1"/>
</dbReference>
<reference evidence="1 2" key="1">
    <citation type="submission" date="2017-11" db="EMBL/GenBank/DDBJ databases">
        <title>The genome sequence of Pantoea rodasii DSM 26611.</title>
        <authorList>
            <person name="Gao J."/>
            <person name="Mao X."/>
            <person name="Sun J."/>
        </authorList>
    </citation>
    <scope>NUCLEOTIDE SEQUENCE [LARGE SCALE GENOMIC DNA]</scope>
    <source>
        <strain evidence="1 2">DSM 26611</strain>
    </source>
</reference>
<dbReference type="OrthoDB" id="6547326at2"/>
<proteinExistence type="predicted"/>
<dbReference type="AlphaFoldDB" id="A0A2M9WDD4"/>
<accession>A0A2M9WDD4</accession>
<gene>
    <name evidence="1" type="ORF">PRCB_10915</name>
</gene>
<evidence type="ECO:0000313" key="1">
    <source>
        <dbReference type="EMBL" id="PJZ05546.1"/>
    </source>
</evidence>
<keyword evidence="2" id="KW-1185">Reference proteome</keyword>
<evidence type="ECO:0000313" key="2">
    <source>
        <dbReference type="Proteomes" id="UP000232062"/>
    </source>
</evidence>
<dbReference type="Proteomes" id="UP000232062">
    <property type="component" value="Unassembled WGS sequence"/>
</dbReference>
<protein>
    <submittedName>
        <fullName evidence="1">Uncharacterized protein</fullName>
    </submittedName>
</protein>